<evidence type="ECO:0000313" key="3">
    <source>
        <dbReference type="Proteomes" id="UP000195160"/>
    </source>
</evidence>
<gene>
    <name evidence="2" type="ORF">BK784_04895</name>
</gene>
<organism evidence="2 3">
    <name type="scientific">Bacillus thuringiensis subsp. medellin</name>
    <dbReference type="NCBI Taxonomy" id="79672"/>
    <lineage>
        <taxon>Bacteria</taxon>
        <taxon>Bacillati</taxon>
        <taxon>Bacillota</taxon>
        <taxon>Bacilli</taxon>
        <taxon>Bacillales</taxon>
        <taxon>Bacillaceae</taxon>
        <taxon>Bacillus</taxon>
        <taxon>Bacillus cereus group</taxon>
    </lineage>
</organism>
<feature type="transmembrane region" description="Helical" evidence="1">
    <location>
        <begin position="12"/>
        <end position="33"/>
    </location>
</feature>
<keyword evidence="1" id="KW-0812">Transmembrane</keyword>
<feature type="transmembrane region" description="Helical" evidence="1">
    <location>
        <begin position="53"/>
        <end position="81"/>
    </location>
</feature>
<accession>A0A9X6N6U7</accession>
<reference evidence="2 3" key="1">
    <citation type="submission" date="2016-10" db="EMBL/GenBank/DDBJ databases">
        <title>Comparative genomics of Bacillus thuringiensis reveals a path to pathogens against multiple invertebrate hosts.</title>
        <authorList>
            <person name="Zheng J."/>
            <person name="Gao Q."/>
            <person name="Liu H."/>
            <person name="Peng D."/>
            <person name="Ruan L."/>
            <person name="Sun M."/>
        </authorList>
    </citation>
    <scope>NUCLEOTIDE SEQUENCE [LARGE SCALE GENOMIC DNA]</scope>
    <source>
        <strain evidence="2">T30001</strain>
    </source>
</reference>
<proteinExistence type="predicted"/>
<dbReference type="RefSeq" id="WP_088065792.1">
    <property type="nucleotide sequence ID" value="NZ_MOOV01000056.1"/>
</dbReference>
<sequence length="124" mass="14554">MNTEHKRKIQYFIRRIKMIAITIITIKLIRVYFKSNPKIIDDVHMAFKNIDENLLAHAIGQLFLFSLILGCVALLVGFLFYRYSFLEKKICSYIVLFLIVDSVFYYIFPEIPISILKSVLLKTA</sequence>
<evidence type="ECO:0000256" key="1">
    <source>
        <dbReference type="SAM" id="Phobius"/>
    </source>
</evidence>
<protein>
    <submittedName>
        <fullName evidence="2">Uncharacterized protein</fullName>
    </submittedName>
</protein>
<name>A0A9X6N6U7_BACTV</name>
<evidence type="ECO:0000313" key="2">
    <source>
        <dbReference type="EMBL" id="OUC03216.1"/>
    </source>
</evidence>
<keyword evidence="1" id="KW-0472">Membrane</keyword>
<comment type="caution">
    <text evidence="2">The sequence shown here is derived from an EMBL/GenBank/DDBJ whole genome shotgun (WGS) entry which is preliminary data.</text>
</comment>
<keyword evidence="1" id="KW-1133">Transmembrane helix</keyword>
<dbReference type="Proteomes" id="UP000195160">
    <property type="component" value="Unassembled WGS sequence"/>
</dbReference>
<dbReference type="EMBL" id="MOOV01000056">
    <property type="protein sequence ID" value="OUC03216.1"/>
    <property type="molecule type" value="Genomic_DNA"/>
</dbReference>
<dbReference type="AlphaFoldDB" id="A0A9X6N6U7"/>
<feature type="transmembrane region" description="Helical" evidence="1">
    <location>
        <begin position="90"/>
        <end position="108"/>
    </location>
</feature>